<reference evidence="1 2" key="1">
    <citation type="submission" date="2018-06" db="EMBL/GenBank/DDBJ databases">
        <title>ACT-28, a chromosomally-encoded AmpC with carbapenemase activity from Enterobacter kobei.</title>
        <authorList>
            <person name="Jousset A.B."/>
            <person name="Oueslati S."/>
            <person name="Bernabeu S."/>
            <person name="Takissian J."/>
            <person name="Creton E."/>
            <person name="Vogel A."/>
            <person name="Cotellon G."/>
            <person name="Bonnin R.A."/>
            <person name="Dortet L."/>
            <person name="Naas T."/>
        </authorList>
    </citation>
    <scope>NUCLEOTIDE SEQUENCE [LARGE SCALE GENOMIC DNA]</scope>
    <source>
        <strain evidence="1 2">99B3</strain>
    </source>
</reference>
<dbReference type="AlphaFoldDB" id="A0A330G1M5"/>
<dbReference type="Pfam" id="PF05593">
    <property type="entry name" value="RHS_repeat"/>
    <property type="match status" value="1"/>
</dbReference>
<dbReference type="Proteomes" id="UP000251576">
    <property type="component" value="Unassembled WGS sequence"/>
</dbReference>
<protein>
    <recommendedName>
        <fullName evidence="3">RHS repeat protein</fullName>
    </recommendedName>
</protein>
<name>A0A330G1M5_ENTCL</name>
<dbReference type="Gene3D" id="2.180.10.10">
    <property type="entry name" value="RHS repeat-associated core"/>
    <property type="match status" value="1"/>
</dbReference>
<evidence type="ECO:0008006" key="3">
    <source>
        <dbReference type="Google" id="ProtNLM"/>
    </source>
</evidence>
<sequence length="122" mass="14126">NGQRWQLHYTRTGLLAEETRIDGIRLCREYDACGRLVTLREYDLSGSEEHVRVTRLTRDVSGRVTEKTLPDGKKIRYAYDGFGRLISADDGEWPIAWQYDRRGLLTAEHQGPASLHYQRDTT</sequence>
<proteinExistence type="predicted"/>
<comment type="caution">
    <text evidence="1">The sequence shown here is derived from an EMBL/GenBank/DDBJ whole genome shotgun (WGS) entry which is preliminary data.</text>
</comment>
<dbReference type="RefSeq" id="WP_139156941.1">
    <property type="nucleotide sequence ID" value="NZ_CABMNQ010000111.1"/>
</dbReference>
<gene>
    <name evidence="1" type="ORF">DP202_26585</name>
</gene>
<organism evidence="1 2">
    <name type="scientific">Enterobacter cloacae</name>
    <dbReference type="NCBI Taxonomy" id="550"/>
    <lineage>
        <taxon>Bacteria</taxon>
        <taxon>Pseudomonadati</taxon>
        <taxon>Pseudomonadota</taxon>
        <taxon>Gammaproteobacteria</taxon>
        <taxon>Enterobacterales</taxon>
        <taxon>Enterobacteriaceae</taxon>
        <taxon>Enterobacter</taxon>
        <taxon>Enterobacter cloacae complex</taxon>
    </lineage>
</organism>
<dbReference type="NCBIfam" id="TIGR01643">
    <property type="entry name" value="YD_repeat_2x"/>
    <property type="match status" value="3"/>
</dbReference>
<feature type="non-terminal residue" evidence="1">
    <location>
        <position position="1"/>
    </location>
</feature>
<evidence type="ECO:0000313" key="1">
    <source>
        <dbReference type="EMBL" id="RAZ60807.1"/>
    </source>
</evidence>
<evidence type="ECO:0000313" key="2">
    <source>
        <dbReference type="Proteomes" id="UP000251576"/>
    </source>
</evidence>
<dbReference type="InterPro" id="IPR031325">
    <property type="entry name" value="RHS_repeat"/>
</dbReference>
<feature type="non-terminal residue" evidence="1">
    <location>
        <position position="122"/>
    </location>
</feature>
<dbReference type="InterPro" id="IPR006530">
    <property type="entry name" value="YD"/>
</dbReference>
<accession>A0A330G1M5</accession>
<dbReference type="EMBL" id="QMDH01000111">
    <property type="protein sequence ID" value="RAZ60807.1"/>
    <property type="molecule type" value="Genomic_DNA"/>
</dbReference>